<gene>
    <name evidence="1" type="ORF">DILT_LOCUS6555</name>
</gene>
<evidence type="ECO:0000313" key="1">
    <source>
        <dbReference type="EMBL" id="VDN10724.1"/>
    </source>
</evidence>
<evidence type="ECO:0000313" key="2">
    <source>
        <dbReference type="Proteomes" id="UP000281553"/>
    </source>
</evidence>
<reference evidence="1 2" key="1">
    <citation type="submission" date="2018-11" db="EMBL/GenBank/DDBJ databases">
        <authorList>
            <consortium name="Pathogen Informatics"/>
        </authorList>
    </citation>
    <scope>NUCLEOTIDE SEQUENCE [LARGE SCALE GENOMIC DNA]</scope>
</reference>
<protein>
    <submittedName>
        <fullName evidence="1">Uncharacterized protein</fullName>
    </submittedName>
</protein>
<accession>A0A3P7L1U2</accession>
<name>A0A3P7L1U2_DIBLA</name>
<keyword evidence="2" id="KW-1185">Reference proteome</keyword>
<dbReference type="AlphaFoldDB" id="A0A3P7L1U2"/>
<dbReference type="Proteomes" id="UP000281553">
    <property type="component" value="Unassembled WGS sequence"/>
</dbReference>
<organism evidence="1 2">
    <name type="scientific">Dibothriocephalus latus</name>
    <name type="common">Fish tapeworm</name>
    <name type="synonym">Diphyllobothrium latum</name>
    <dbReference type="NCBI Taxonomy" id="60516"/>
    <lineage>
        <taxon>Eukaryota</taxon>
        <taxon>Metazoa</taxon>
        <taxon>Spiralia</taxon>
        <taxon>Lophotrochozoa</taxon>
        <taxon>Platyhelminthes</taxon>
        <taxon>Cestoda</taxon>
        <taxon>Eucestoda</taxon>
        <taxon>Diphyllobothriidea</taxon>
        <taxon>Diphyllobothriidae</taxon>
        <taxon>Dibothriocephalus</taxon>
    </lineage>
</organism>
<dbReference type="OrthoDB" id="159395at2759"/>
<proteinExistence type="predicted"/>
<sequence>MDCYLTIIMPNPRLYVKDGRHQIEGFIVHKIPICSLHQTAMSEKHLIQREHLLYDSLSRAGMSNPHLECLRRERLLGMKGVIERYELCLRAMVDRAGPNFKRCTERKNSELDFVPTNLHVNRIGLLDSENNLGEFTVL</sequence>
<dbReference type="EMBL" id="UYRU01049797">
    <property type="protein sequence ID" value="VDN10724.1"/>
    <property type="molecule type" value="Genomic_DNA"/>
</dbReference>